<accession>A0AAD8BW75</accession>
<keyword evidence="4 6" id="KW-0472">Membrane</keyword>
<dbReference type="EMBL" id="JASAOG010000031">
    <property type="protein sequence ID" value="KAK0061177.1"/>
    <property type="molecule type" value="Genomic_DNA"/>
</dbReference>
<reference evidence="8" key="1">
    <citation type="journal article" date="2023" name="PLoS Negl. Trop. Dis.">
        <title>A genome sequence for Biomphalaria pfeifferi, the major vector snail for the human-infecting parasite Schistosoma mansoni.</title>
        <authorList>
            <person name="Bu L."/>
            <person name="Lu L."/>
            <person name="Laidemitt M.R."/>
            <person name="Zhang S.M."/>
            <person name="Mutuku M."/>
            <person name="Mkoji G."/>
            <person name="Steinauer M."/>
            <person name="Loker E.S."/>
        </authorList>
    </citation>
    <scope>NUCLEOTIDE SEQUENCE</scope>
    <source>
        <strain evidence="8">KasaAsao</strain>
    </source>
</reference>
<feature type="transmembrane region" description="Helical" evidence="6">
    <location>
        <begin position="263"/>
        <end position="280"/>
    </location>
</feature>
<dbReference type="InterPro" id="IPR052954">
    <property type="entry name" value="GPCR-Ligand_Int"/>
</dbReference>
<dbReference type="GO" id="GO:0004930">
    <property type="term" value="F:G protein-coupled receptor activity"/>
    <property type="evidence" value="ECO:0007669"/>
    <property type="project" value="UniProtKB-KW"/>
</dbReference>
<dbReference type="PANTHER" id="PTHR46641">
    <property type="entry name" value="FMRFAMIDE RECEPTOR-RELATED"/>
    <property type="match status" value="1"/>
</dbReference>
<dbReference type="AlphaFoldDB" id="A0AAD8BW75"/>
<evidence type="ECO:0000256" key="2">
    <source>
        <dbReference type="ARBA" id="ARBA00022692"/>
    </source>
</evidence>
<evidence type="ECO:0000256" key="6">
    <source>
        <dbReference type="SAM" id="Phobius"/>
    </source>
</evidence>
<keyword evidence="5" id="KW-0807">Transducer</keyword>
<gene>
    <name evidence="8" type="ORF">Bpfe_009338</name>
</gene>
<dbReference type="Pfam" id="PF00001">
    <property type="entry name" value="7tm_1"/>
    <property type="match status" value="1"/>
</dbReference>
<dbReference type="InterPro" id="IPR017452">
    <property type="entry name" value="GPCR_Rhodpsn_7TM"/>
</dbReference>
<feature type="transmembrane region" description="Helical" evidence="6">
    <location>
        <begin position="33"/>
        <end position="58"/>
    </location>
</feature>
<dbReference type="PROSITE" id="PS50262">
    <property type="entry name" value="G_PROTEIN_RECEP_F1_2"/>
    <property type="match status" value="1"/>
</dbReference>
<dbReference type="SUPFAM" id="SSF81321">
    <property type="entry name" value="Family A G protein-coupled receptor-like"/>
    <property type="match status" value="1"/>
</dbReference>
<evidence type="ECO:0000256" key="5">
    <source>
        <dbReference type="RuleBase" id="RU000688"/>
    </source>
</evidence>
<feature type="transmembrane region" description="Helical" evidence="6">
    <location>
        <begin position="70"/>
        <end position="90"/>
    </location>
</feature>
<organism evidence="8 9">
    <name type="scientific">Biomphalaria pfeifferi</name>
    <name type="common">Bloodfluke planorb</name>
    <name type="synonym">Freshwater snail</name>
    <dbReference type="NCBI Taxonomy" id="112525"/>
    <lineage>
        <taxon>Eukaryota</taxon>
        <taxon>Metazoa</taxon>
        <taxon>Spiralia</taxon>
        <taxon>Lophotrochozoa</taxon>
        <taxon>Mollusca</taxon>
        <taxon>Gastropoda</taxon>
        <taxon>Heterobranchia</taxon>
        <taxon>Euthyneura</taxon>
        <taxon>Panpulmonata</taxon>
        <taxon>Hygrophila</taxon>
        <taxon>Lymnaeoidea</taxon>
        <taxon>Planorbidae</taxon>
        <taxon>Biomphalaria</taxon>
    </lineage>
</organism>
<evidence type="ECO:0000259" key="7">
    <source>
        <dbReference type="PROSITE" id="PS50262"/>
    </source>
</evidence>
<evidence type="ECO:0000256" key="1">
    <source>
        <dbReference type="ARBA" id="ARBA00004370"/>
    </source>
</evidence>
<dbReference type="PROSITE" id="PS00237">
    <property type="entry name" value="G_PROTEIN_RECEP_F1_1"/>
    <property type="match status" value="1"/>
</dbReference>
<evidence type="ECO:0000313" key="9">
    <source>
        <dbReference type="Proteomes" id="UP001233172"/>
    </source>
</evidence>
<evidence type="ECO:0000256" key="3">
    <source>
        <dbReference type="ARBA" id="ARBA00022989"/>
    </source>
</evidence>
<feature type="transmembrane region" description="Helical" evidence="6">
    <location>
        <begin position="110"/>
        <end position="135"/>
    </location>
</feature>
<dbReference type="InterPro" id="IPR000276">
    <property type="entry name" value="GPCR_Rhodpsn"/>
</dbReference>
<dbReference type="Proteomes" id="UP001233172">
    <property type="component" value="Unassembled WGS sequence"/>
</dbReference>
<keyword evidence="9" id="KW-1185">Reference proteome</keyword>
<dbReference type="Gene3D" id="1.20.1070.10">
    <property type="entry name" value="Rhodopsin 7-helix transmembrane proteins"/>
    <property type="match status" value="1"/>
</dbReference>
<comment type="subcellular location">
    <subcellularLocation>
        <location evidence="1">Membrane</location>
    </subcellularLocation>
</comment>
<keyword evidence="5 8" id="KW-0675">Receptor</keyword>
<evidence type="ECO:0000313" key="8">
    <source>
        <dbReference type="EMBL" id="KAK0061177.1"/>
    </source>
</evidence>
<sequence>MVAETTPTDILIDTEDPLDNDLELGRALSAVDLIFSSVLIHVFSVVGLVGNSINILILSRYNITTDSSNILLVSLSVSDFLFCFSAPISHSTSFLSRLMPILPYLKLDKLIFQNFELFGRIAYCTSITLVGVISLERFVVVYFPFRASEILTPFRVKVAAFIVYVINIALFSPLFNMLKMEMQYVEDYDDYLPVLLPTDFYVNNYKTITLTLGVFYNNVILGSSILVTLILTPATAIKLWFIISIRSQLTSQRCRFEPQVAKILVTVCTINLIIYAPFVAYDSALNLMSGYSLDSNSFRLYLIITDFSGTISASVNFLVYVTMSKKFRNSYTKLVRNCCTRLNHKPHIEDRRLF</sequence>
<comment type="caution">
    <text evidence="8">The sequence shown here is derived from an EMBL/GenBank/DDBJ whole genome shotgun (WGS) entry which is preliminary data.</text>
</comment>
<evidence type="ECO:0000256" key="4">
    <source>
        <dbReference type="ARBA" id="ARBA00023136"/>
    </source>
</evidence>
<dbReference type="PANTHER" id="PTHR46641:SF2">
    <property type="entry name" value="FMRFAMIDE RECEPTOR"/>
    <property type="match status" value="1"/>
</dbReference>
<dbReference type="PRINTS" id="PR00237">
    <property type="entry name" value="GPCRRHODOPSN"/>
</dbReference>
<dbReference type="GO" id="GO:0016020">
    <property type="term" value="C:membrane"/>
    <property type="evidence" value="ECO:0007669"/>
    <property type="project" value="UniProtKB-SubCell"/>
</dbReference>
<comment type="similarity">
    <text evidence="5">Belongs to the G-protein coupled receptor 1 family.</text>
</comment>
<feature type="transmembrane region" description="Helical" evidence="6">
    <location>
        <begin position="219"/>
        <end position="243"/>
    </location>
</feature>
<protein>
    <submittedName>
        <fullName evidence="8">Somatostatin receptor type 5</fullName>
    </submittedName>
</protein>
<feature type="transmembrane region" description="Helical" evidence="6">
    <location>
        <begin position="300"/>
        <end position="323"/>
    </location>
</feature>
<reference evidence="8" key="2">
    <citation type="submission" date="2023-04" db="EMBL/GenBank/DDBJ databases">
        <authorList>
            <person name="Bu L."/>
            <person name="Lu L."/>
            <person name="Laidemitt M.R."/>
            <person name="Zhang S.M."/>
            <person name="Mutuku M."/>
            <person name="Mkoji G."/>
            <person name="Steinauer M."/>
            <person name="Loker E.S."/>
        </authorList>
    </citation>
    <scope>NUCLEOTIDE SEQUENCE</scope>
    <source>
        <strain evidence="8">KasaAsao</strain>
        <tissue evidence="8">Whole Snail</tissue>
    </source>
</reference>
<proteinExistence type="inferred from homology"/>
<feature type="transmembrane region" description="Helical" evidence="6">
    <location>
        <begin position="156"/>
        <end position="175"/>
    </location>
</feature>
<keyword evidence="2 5" id="KW-0812">Transmembrane</keyword>
<feature type="domain" description="G-protein coupled receptors family 1 profile" evidence="7">
    <location>
        <begin position="50"/>
        <end position="320"/>
    </location>
</feature>
<keyword evidence="3 6" id="KW-1133">Transmembrane helix</keyword>
<name>A0AAD8BW75_BIOPF</name>
<keyword evidence="5" id="KW-0297">G-protein coupled receptor</keyword>